<sequence>MFTNILHIAESVCREKVFVPSSKLYISQKRQDILLDEPWKTAIAELGGYGIVRILGTQDSEDTLLDDSGSHFIYQYYIQGSLYFIFGTSRSLYQECVIQSTAKSKLAIAADHKNSPNENTWFSFVNYSITETCSIFLGRGMWYFGEYQCTDRGADMRARVPRSKSFSYEEARPFLHKKFIGGEQWLRL</sequence>
<reference evidence="9 10" key="1">
    <citation type="journal article" date="2019" name="Plant Biotechnol. J.">
        <title>The red bayberry genome and genetic basis of sex determination.</title>
        <authorList>
            <person name="Jia H.M."/>
            <person name="Jia H.J."/>
            <person name="Cai Q.L."/>
            <person name="Wang Y."/>
            <person name="Zhao H.B."/>
            <person name="Yang W.F."/>
            <person name="Wang G.Y."/>
            <person name="Li Y.H."/>
            <person name="Zhan D.L."/>
            <person name="Shen Y.T."/>
            <person name="Niu Q.F."/>
            <person name="Chang L."/>
            <person name="Qiu J."/>
            <person name="Zhao L."/>
            <person name="Xie H.B."/>
            <person name="Fu W.Y."/>
            <person name="Jin J."/>
            <person name="Li X.W."/>
            <person name="Jiao Y."/>
            <person name="Zhou C.C."/>
            <person name="Tu T."/>
            <person name="Chai C.Y."/>
            <person name="Gao J.L."/>
            <person name="Fan L.J."/>
            <person name="van de Weg E."/>
            <person name="Wang J.Y."/>
            <person name="Gao Z.S."/>
        </authorList>
    </citation>
    <scope>NUCLEOTIDE SEQUENCE [LARGE SCALE GENOMIC DNA]</scope>
    <source>
        <tissue evidence="9">Leaves</tissue>
    </source>
</reference>
<evidence type="ECO:0000313" key="10">
    <source>
        <dbReference type="Proteomes" id="UP000516437"/>
    </source>
</evidence>
<dbReference type="Pfam" id="PF01095">
    <property type="entry name" value="Pectinesterase"/>
    <property type="match status" value="1"/>
</dbReference>
<dbReference type="GO" id="GO:0045490">
    <property type="term" value="P:pectin catabolic process"/>
    <property type="evidence" value="ECO:0007669"/>
    <property type="project" value="UniProtKB-UniPathway"/>
</dbReference>
<comment type="pathway">
    <text evidence="2">Glycan metabolism; pectin degradation; 2-dehydro-3-deoxy-D-gluconate from pectin: step 1/5.</text>
</comment>
<comment type="subcellular location">
    <subcellularLocation>
        <location evidence="1">Secreted</location>
        <location evidence="1">Cell wall</location>
    </subcellularLocation>
</comment>
<comment type="similarity">
    <text evidence="3">Belongs to the pectinesterase family.</text>
</comment>
<dbReference type="InterPro" id="IPR000070">
    <property type="entry name" value="Pectinesterase_cat"/>
</dbReference>
<feature type="domain" description="Pectinesterase catalytic" evidence="8">
    <location>
        <begin position="61"/>
        <end position="132"/>
    </location>
</feature>
<evidence type="ECO:0000256" key="1">
    <source>
        <dbReference type="ARBA" id="ARBA00004191"/>
    </source>
</evidence>
<dbReference type="InterPro" id="IPR012334">
    <property type="entry name" value="Pectin_lyas_fold"/>
</dbReference>
<dbReference type="EC" id="3.1.1.11" evidence="4"/>
<comment type="caution">
    <text evidence="9">The sequence shown here is derived from an EMBL/GenBank/DDBJ whole genome shotgun (WGS) entry which is preliminary data.</text>
</comment>
<keyword evidence="5" id="KW-0134">Cell wall</keyword>
<dbReference type="PANTHER" id="PTHR31321:SF31">
    <property type="entry name" value="PECTINESTERASE QRT1"/>
    <property type="match status" value="1"/>
</dbReference>
<dbReference type="AlphaFoldDB" id="A0A6A1W711"/>
<proteinExistence type="inferred from homology"/>
<evidence type="ECO:0000256" key="3">
    <source>
        <dbReference type="ARBA" id="ARBA00008891"/>
    </source>
</evidence>
<dbReference type="InterPro" id="IPR011050">
    <property type="entry name" value="Pectin_lyase_fold/virulence"/>
</dbReference>
<keyword evidence="6" id="KW-0378">Hydrolase</keyword>
<protein>
    <recommendedName>
        <fullName evidence="4">pectinesterase</fullName>
        <ecNumber evidence="4">3.1.1.11</ecNumber>
    </recommendedName>
</protein>
<name>A0A6A1W711_9ROSI</name>
<dbReference type="EMBL" id="RXIC02000021">
    <property type="protein sequence ID" value="KAB1219877.1"/>
    <property type="molecule type" value="Genomic_DNA"/>
</dbReference>
<keyword evidence="5" id="KW-0964">Secreted</keyword>
<organism evidence="9 10">
    <name type="scientific">Morella rubra</name>
    <name type="common">Chinese bayberry</name>
    <dbReference type="NCBI Taxonomy" id="262757"/>
    <lineage>
        <taxon>Eukaryota</taxon>
        <taxon>Viridiplantae</taxon>
        <taxon>Streptophyta</taxon>
        <taxon>Embryophyta</taxon>
        <taxon>Tracheophyta</taxon>
        <taxon>Spermatophyta</taxon>
        <taxon>Magnoliopsida</taxon>
        <taxon>eudicotyledons</taxon>
        <taxon>Gunneridae</taxon>
        <taxon>Pentapetalae</taxon>
        <taxon>rosids</taxon>
        <taxon>fabids</taxon>
        <taxon>Fagales</taxon>
        <taxon>Myricaceae</taxon>
        <taxon>Morella</taxon>
    </lineage>
</organism>
<evidence type="ECO:0000259" key="8">
    <source>
        <dbReference type="Pfam" id="PF01095"/>
    </source>
</evidence>
<dbReference type="Proteomes" id="UP000516437">
    <property type="component" value="Chromosome 3"/>
</dbReference>
<evidence type="ECO:0000256" key="6">
    <source>
        <dbReference type="ARBA" id="ARBA00022801"/>
    </source>
</evidence>
<evidence type="ECO:0000256" key="4">
    <source>
        <dbReference type="ARBA" id="ARBA00013229"/>
    </source>
</evidence>
<keyword evidence="7" id="KW-0063">Aspartyl esterase</keyword>
<dbReference type="OrthoDB" id="2019149at2759"/>
<gene>
    <name evidence="9" type="ORF">CJ030_MR3G009519</name>
</gene>
<evidence type="ECO:0000313" key="9">
    <source>
        <dbReference type="EMBL" id="KAB1219877.1"/>
    </source>
</evidence>
<dbReference type="GO" id="GO:0042545">
    <property type="term" value="P:cell wall modification"/>
    <property type="evidence" value="ECO:0007669"/>
    <property type="project" value="InterPro"/>
</dbReference>
<evidence type="ECO:0000256" key="7">
    <source>
        <dbReference type="ARBA" id="ARBA00023085"/>
    </source>
</evidence>
<evidence type="ECO:0000256" key="2">
    <source>
        <dbReference type="ARBA" id="ARBA00005184"/>
    </source>
</evidence>
<dbReference type="Gene3D" id="2.160.20.10">
    <property type="entry name" value="Single-stranded right-handed beta-helix, Pectin lyase-like"/>
    <property type="match status" value="1"/>
</dbReference>
<dbReference type="UniPathway" id="UPA00545">
    <property type="reaction ID" value="UER00823"/>
</dbReference>
<dbReference type="SUPFAM" id="SSF51126">
    <property type="entry name" value="Pectin lyase-like"/>
    <property type="match status" value="1"/>
</dbReference>
<keyword evidence="10" id="KW-1185">Reference proteome</keyword>
<accession>A0A6A1W711</accession>
<evidence type="ECO:0000256" key="5">
    <source>
        <dbReference type="ARBA" id="ARBA00022512"/>
    </source>
</evidence>
<dbReference type="PANTHER" id="PTHR31321">
    <property type="entry name" value="ACYL-COA THIOESTER HYDROLASE YBHC-RELATED"/>
    <property type="match status" value="1"/>
</dbReference>
<dbReference type="GO" id="GO:0030599">
    <property type="term" value="F:pectinesterase activity"/>
    <property type="evidence" value="ECO:0007669"/>
    <property type="project" value="UniProtKB-EC"/>
</dbReference>